<evidence type="ECO:0000313" key="2">
    <source>
        <dbReference type="Proteomes" id="UP001396898"/>
    </source>
</evidence>
<accession>A0ABR1SB30</accession>
<dbReference type="SUPFAM" id="SSF57756">
    <property type="entry name" value="Retrovirus zinc finger-like domains"/>
    <property type="match status" value="1"/>
</dbReference>
<organism evidence="1 2">
    <name type="scientific">Apiospora marii</name>
    <dbReference type="NCBI Taxonomy" id="335849"/>
    <lineage>
        <taxon>Eukaryota</taxon>
        <taxon>Fungi</taxon>
        <taxon>Dikarya</taxon>
        <taxon>Ascomycota</taxon>
        <taxon>Pezizomycotina</taxon>
        <taxon>Sordariomycetes</taxon>
        <taxon>Xylariomycetidae</taxon>
        <taxon>Amphisphaeriales</taxon>
        <taxon>Apiosporaceae</taxon>
        <taxon>Apiospora</taxon>
    </lineage>
</organism>
<name>A0ABR1SB30_9PEZI</name>
<dbReference type="Proteomes" id="UP001396898">
    <property type="component" value="Unassembled WGS sequence"/>
</dbReference>
<protein>
    <recommendedName>
        <fullName evidence="3">CCHC-type domain-containing protein</fullName>
    </recommendedName>
</protein>
<reference evidence="1 2" key="1">
    <citation type="submission" date="2023-01" db="EMBL/GenBank/DDBJ databases">
        <title>Analysis of 21 Apiospora genomes using comparative genomics revels a genus with tremendous synthesis potential of carbohydrate active enzymes and secondary metabolites.</title>
        <authorList>
            <person name="Sorensen T."/>
        </authorList>
    </citation>
    <scope>NUCLEOTIDE SEQUENCE [LARGE SCALE GENOMIC DNA]</scope>
    <source>
        <strain evidence="1 2">CBS 20057</strain>
    </source>
</reference>
<keyword evidence="2" id="KW-1185">Reference proteome</keyword>
<dbReference type="EMBL" id="JAQQWI010000007">
    <property type="protein sequence ID" value="KAK8029027.1"/>
    <property type="molecule type" value="Genomic_DNA"/>
</dbReference>
<evidence type="ECO:0000313" key="1">
    <source>
        <dbReference type="EMBL" id="KAK8029027.1"/>
    </source>
</evidence>
<evidence type="ECO:0008006" key="3">
    <source>
        <dbReference type="Google" id="ProtNLM"/>
    </source>
</evidence>
<gene>
    <name evidence="1" type="ORF">PG991_006083</name>
</gene>
<sequence length="339" mass="38774">MADFHPASQTQTDWAAEWPKFKFNKNGDLILPDHLETTVRSTLTCQLYYSKHTPALQCSELFIPSFMIELHNRLGNEPLVNWIYSTPHYQQPGAALTEYDILKTAARDHSLNPTHIVALVLTNGQSTSLPQTMSAVEAPAETMHDVADINAGQTPTHTMEEDVKPQEQAFSSKDVTCANCQRSGHELRDCIGPVDDQGWLAGCPFHNTTQHLYHECNRRKSLTAERRANEDQDFLLYYRQNKPPIKCTIDWTKIYNERHPLLIALPWTPGFAREQSKKATGFRGQLDTDISWQLHKYEWIGNPDLEARHRMKDPATDDLAKKILTMSGVKWDPNEDFYP</sequence>
<comment type="caution">
    <text evidence="1">The sequence shown here is derived from an EMBL/GenBank/DDBJ whole genome shotgun (WGS) entry which is preliminary data.</text>
</comment>
<proteinExistence type="predicted"/>
<dbReference type="InterPro" id="IPR036875">
    <property type="entry name" value="Znf_CCHC_sf"/>
</dbReference>